<comment type="similarity">
    <text evidence="3 11 12">Belongs to the glycosyl hydrolase 11 (cellulase G) family.</text>
</comment>
<dbReference type="InterPro" id="IPR013319">
    <property type="entry name" value="GH11/12"/>
</dbReference>
<keyword evidence="9 11" id="KW-0326">Glycosidase</keyword>
<dbReference type="AlphaFoldDB" id="A0AAD7FPL6"/>
<evidence type="ECO:0000313" key="17">
    <source>
        <dbReference type="Proteomes" id="UP001221142"/>
    </source>
</evidence>
<dbReference type="PROSITE" id="PS51164">
    <property type="entry name" value="CBM1_2"/>
    <property type="match status" value="1"/>
</dbReference>
<dbReference type="GO" id="GO:0030248">
    <property type="term" value="F:cellulose binding"/>
    <property type="evidence" value="ECO:0007669"/>
    <property type="project" value="InterPro"/>
</dbReference>
<dbReference type="GO" id="GO:0045493">
    <property type="term" value="P:xylan catabolic process"/>
    <property type="evidence" value="ECO:0007669"/>
    <property type="project" value="UniProtKB-UniRule"/>
</dbReference>
<evidence type="ECO:0000256" key="11">
    <source>
        <dbReference type="PROSITE-ProRule" id="PRU01097"/>
    </source>
</evidence>
<evidence type="ECO:0000256" key="4">
    <source>
        <dbReference type="ARBA" id="ARBA00012590"/>
    </source>
</evidence>
<dbReference type="EC" id="3.2.1.8" evidence="4 11"/>
<dbReference type="InterPro" id="IPR001137">
    <property type="entry name" value="Glyco_hydro_11"/>
</dbReference>
<keyword evidence="5 11" id="KW-0858">Xylan degradation</keyword>
<feature type="signal peptide" evidence="13">
    <location>
        <begin position="1"/>
        <end position="19"/>
    </location>
</feature>
<feature type="active site" description="Proton donor" evidence="11">
    <location>
        <position position="197"/>
    </location>
</feature>
<sequence length="260" mass="27240">MIALPVLLGLLARFTLAAAVPANESGLIFGYFFAFSADDGDAASFTNEEDGNYAIQWEANSGHFIGGAGWNPGSAQSISYSTFSPVGNSWFSIYGWTTDPLVEYRILEENFGGVDPTVGLTSKGSLTSDGSVYNIYEAQIFNGVSPVGTANFSQYWSIRQSPVTAGVPTVTTQNHFTAWAAAGMPLGEFGYQIVATEQAGGASASTEAGSLSVLVRTRPGGFCATEFAQCGGEGFTGPTCCVSNTTCVQDNQFFSTCVAD</sequence>
<evidence type="ECO:0000256" key="6">
    <source>
        <dbReference type="ARBA" id="ARBA00022729"/>
    </source>
</evidence>
<keyword evidence="6 13" id="KW-0732">Signal</keyword>
<dbReference type="SUPFAM" id="SSF49899">
    <property type="entry name" value="Concanavalin A-like lectins/glucanases"/>
    <property type="match status" value="1"/>
</dbReference>
<feature type="domain" description="CBM1" evidence="14">
    <location>
        <begin position="222"/>
        <end position="258"/>
    </location>
</feature>
<evidence type="ECO:0000256" key="13">
    <source>
        <dbReference type="SAM" id="SignalP"/>
    </source>
</evidence>
<evidence type="ECO:0000259" key="14">
    <source>
        <dbReference type="PROSITE" id="PS51164"/>
    </source>
</evidence>
<dbReference type="InterPro" id="IPR035971">
    <property type="entry name" value="CBD_sf"/>
</dbReference>
<keyword evidence="8 11" id="KW-0119">Carbohydrate metabolism</keyword>
<feature type="domain" description="GH11" evidence="15">
    <location>
        <begin position="19"/>
        <end position="210"/>
    </location>
</feature>
<evidence type="ECO:0000256" key="12">
    <source>
        <dbReference type="RuleBase" id="RU362015"/>
    </source>
</evidence>
<evidence type="ECO:0000313" key="16">
    <source>
        <dbReference type="EMBL" id="KAJ7636373.1"/>
    </source>
</evidence>
<comment type="pathway">
    <text evidence="2 11 12">Glycan degradation; xylan degradation.</text>
</comment>
<dbReference type="EMBL" id="JARKIF010000006">
    <property type="protein sequence ID" value="KAJ7636373.1"/>
    <property type="molecule type" value="Genomic_DNA"/>
</dbReference>
<comment type="caution">
    <text evidence="16">The sequence shown here is derived from an EMBL/GenBank/DDBJ whole genome shotgun (WGS) entry which is preliminary data.</text>
</comment>
<dbReference type="GO" id="GO:0031176">
    <property type="term" value="F:endo-1,4-beta-xylanase activity"/>
    <property type="evidence" value="ECO:0007669"/>
    <property type="project" value="UniProtKB-UniRule"/>
</dbReference>
<keyword evidence="10 11" id="KW-0624">Polysaccharide degradation</keyword>
<evidence type="ECO:0000256" key="1">
    <source>
        <dbReference type="ARBA" id="ARBA00000681"/>
    </source>
</evidence>
<evidence type="ECO:0000256" key="2">
    <source>
        <dbReference type="ARBA" id="ARBA00004851"/>
    </source>
</evidence>
<dbReference type="InterPro" id="IPR013320">
    <property type="entry name" value="ConA-like_dom_sf"/>
</dbReference>
<feature type="active site" description="Nucleophile" evidence="11">
    <location>
        <position position="103"/>
    </location>
</feature>
<evidence type="ECO:0000256" key="10">
    <source>
        <dbReference type="ARBA" id="ARBA00023326"/>
    </source>
</evidence>
<keyword evidence="7 11" id="KW-0378">Hydrolase</keyword>
<dbReference type="Proteomes" id="UP001221142">
    <property type="component" value="Unassembled WGS sequence"/>
</dbReference>
<dbReference type="InterPro" id="IPR033123">
    <property type="entry name" value="GH11_dom"/>
</dbReference>
<dbReference type="Pfam" id="PF00457">
    <property type="entry name" value="Glyco_hydro_11"/>
    <property type="match status" value="1"/>
</dbReference>
<evidence type="ECO:0000259" key="15">
    <source>
        <dbReference type="PROSITE" id="PS51761"/>
    </source>
</evidence>
<dbReference type="PROSITE" id="PS51761">
    <property type="entry name" value="GH11_3"/>
    <property type="match status" value="1"/>
</dbReference>
<keyword evidence="17" id="KW-1185">Reference proteome</keyword>
<proteinExistence type="inferred from homology"/>
<dbReference type="InterPro" id="IPR000254">
    <property type="entry name" value="CBD"/>
</dbReference>
<feature type="chain" id="PRO_5041899380" description="Endo-1,4-beta-xylanase" evidence="13">
    <location>
        <begin position="20"/>
        <end position="260"/>
    </location>
</feature>
<comment type="catalytic activity">
    <reaction evidence="1 11 12">
        <text>Endohydrolysis of (1-&gt;4)-beta-D-xylosidic linkages in xylans.</text>
        <dbReference type="EC" id="3.2.1.8"/>
    </reaction>
</comment>
<dbReference type="SUPFAM" id="SSF57180">
    <property type="entry name" value="Cellulose-binding domain"/>
    <property type="match status" value="1"/>
</dbReference>
<gene>
    <name evidence="16" type="ORF">FB45DRAFT_1137967</name>
</gene>
<dbReference type="GO" id="GO:0005576">
    <property type="term" value="C:extracellular region"/>
    <property type="evidence" value="ECO:0007669"/>
    <property type="project" value="InterPro"/>
</dbReference>
<dbReference type="PANTHER" id="PTHR46828">
    <property type="entry name" value="ENDO-1,4-BETA-XYLANASE A-RELATED"/>
    <property type="match status" value="1"/>
</dbReference>
<reference evidence="16" key="1">
    <citation type="submission" date="2023-03" db="EMBL/GenBank/DDBJ databases">
        <title>Massive genome expansion in bonnet fungi (Mycena s.s.) driven by repeated elements and novel gene families across ecological guilds.</title>
        <authorList>
            <consortium name="Lawrence Berkeley National Laboratory"/>
            <person name="Harder C.B."/>
            <person name="Miyauchi S."/>
            <person name="Viragh M."/>
            <person name="Kuo A."/>
            <person name="Thoen E."/>
            <person name="Andreopoulos B."/>
            <person name="Lu D."/>
            <person name="Skrede I."/>
            <person name="Drula E."/>
            <person name="Henrissat B."/>
            <person name="Morin E."/>
            <person name="Kohler A."/>
            <person name="Barry K."/>
            <person name="LaButti K."/>
            <person name="Morin E."/>
            <person name="Salamov A."/>
            <person name="Lipzen A."/>
            <person name="Mereny Z."/>
            <person name="Hegedus B."/>
            <person name="Baldrian P."/>
            <person name="Stursova M."/>
            <person name="Weitz H."/>
            <person name="Taylor A."/>
            <person name="Grigoriev I.V."/>
            <person name="Nagy L.G."/>
            <person name="Martin F."/>
            <person name="Kauserud H."/>
        </authorList>
    </citation>
    <scope>NUCLEOTIDE SEQUENCE</scope>
    <source>
        <strain evidence="16">9284</strain>
    </source>
</reference>
<accession>A0AAD7FPL6</accession>
<dbReference type="PRINTS" id="PR00911">
    <property type="entry name" value="GLHYDRLASE11"/>
</dbReference>
<protein>
    <recommendedName>
        <fullName evidence="4 11">Endo-1,4-beta-xylanase</fullName>
        <ecNumber evidence="4 11">3.2.1.8</ecNumber>
    </recommendedName>
</protein>
<organism evidence="16 17">
    <name type="scientific">Roridomyces roridus</name>
    <dbReference type="NCBI Taxonomy" id="1738132"/>
    <lineage>
        <taxon>Eukaryota</taxon>
        <taxon>Fungi</taxon>
        <taxon>Dikarya</taxon>
        <taxon>Basidiomycota</taxon>
        <taxon>Agaricomycotina</taxon>
        <taxon>Agaricomycetes</taxon>
        <taxon>Agaricomycetidae</taxon>
        <taxon>Agaricales</taxon>
        <taxon>Marasmiineae</taxon>
        <taxon>Mycenaceae</taxon>
        <taxon>Roridomyces</taxon>
    </lineage>
</organism>
<dbReference type="PANTHER" id="PTHR46828:SF2">
    <property type="entry name" value="ENDO-1,4-BETA-XYLANASE A-RELATED"/>
    <property type="match status" value="1"/>
</dbReference>
<name>A0AAD7FPL6_9AGAR</name>
<evidence type="ECO:0000256" key="3">
    <source>
        <dbReference type="ARBA" id="ARBA00007792"/>
    </source>
</evidence>
<evidence type="ECO:0000256" key="8">
    <source>
        <dbReference type="ARBA" id="ARBA00023277"/>
    </source>
</evidence>
<evidence type="ECO:0000256" key="7">
    <source>
        <dbReference type="ARBA" id="ARBA00022801"/>
    </source>
</evidence>
<dbReference type="Gene3D" id="2.60.120.180">
    <property type="match status" value="1"/>
</dbReference>
<dbReference type="SMART" id="SM00236">
    <property type="entry name" value="fCBD"/>
    <property type="match status" value="1"/>
</dbReference>
<evidence type="ECO:0000256" key="5">
    <source>
        <dbReference type="ARBA" id="ARBA00022651"/>
    </source>
</evidence>
<evidence type="ECO:0000256" key="9">
    <source>
        <dbReference type="ARBA" id="ARBA00023295"/>
    </source>
</evidence>
<dbReference type="Pfam" id="PF00734">
    <property type="entry name" value="CBM_1"/>
    <property type="match status" value="1"/>
</dbReference>